<dbReference type="STRING" id="211165.GCA_000317285_06118"/>
<organism evidence="1 2">
    <name type="scientific">Chlorogloeopsis fritschii PCC 6912</name>
    <dbReference type="NCBI Taxonomy" id="211165"/>
    <lineage>
        <taxon>Bacteria</taxon>
        <taxon>Bacillati</taxon>
        <taxon>Cyanobacteriota</taxon>
        <taxon>Cyanophyceae</taxon>
        <taxon>Nostocales</taxon>
        <taxon>Chlorogloeopsidaceae</taxon>
        <taxon>Chlorogloeopsis</taxon>
    </lineage>
</organism>
<name>A0A433NPE6_CHLFR</name>
<dbReference type="Pfam" id="PF21826">
    <property type="entry name" value="DUF6887"/>
    <property type="match status" value="1"/>
</dbReference>
<proteinExistence type="predicted"/>
<dbReference type="RefSeq" id="WP_016878123.1">
    <property type="nucleotide sequence ID" value="NZ_AJLN01000141.1"/>
</dbReference>
<dbReference type="OrthoDB" id="426753at2"/>
<accession>A0A433NPE6</accession>
<protein>
    <submittedName>
        <fullName evidence="1">Uncharacterized protein</fullName>
    </submittedName>
</protein>
<reference evidence="1 2" key="1">
    <citation type="journal article" date="2019" name="Genome Biol. Evol.">
        <title>Day and night: Metabolic profiles and evolutionary relationships of six axenic non-marine cyanobacteria.</title>
        <authorList>
            <person name="Will S.E."/>
            <person name="Henke P."/>
            <person name="Boedeker C."/>
            <person name="Huang S."/>
            <person name="Brinkmann H."/>
            <person name="Rohde M."/>
            <person name="Jarek M."/>
            <person name="Friedl T."/>
            <person name="Seufert S."/>
            <person name="Schumacher M."/>
            <person name="Overmann J."/>
            <person name="Neumann-Schaal M."/>
            <person name="Petersen J."/>
        </authorList>
    </citation>
    <scope>NUCLEOTIDE SEQUENCE [LARGE SCALE GENOMIC DNA]</scope>
    <source>
        <strain evidence="1 2">PCC 6912</strain>
    </source>
</reference>
<gene>
    <name evidence="1" type="ORF">PCC6912_05350</name>
</gene>
<sequence>MSKPNFAAMSKTELKRYLLEHRNDTEAFHALMDKIDAEPNPKFYTIDEVGELQKLIEEKRAKENPYQ</sequence>
<evidence type="ECO:0000313" key="1">
    <source>
        <dbReference type="EMBL" id="RUR85710.1"/>
    </source>
</evidence>
<dbReference type="AlphaFoldDB" id="A0A433NPE6"/>
<comment type="caution">
    <text evidence="1">The sequence shown here is derived from an EMBL/GenBank/DDBJ whole genome shotgun (WGS) entry which is preliminary data.</text>
</comment>
<evidence type="ECO:0000313" key="2">
    <source>
        <dbReference type="Proteomes" id="UP000268857"/>
    </source>
</evidence>
<dbReference type="Proteomes" id="UP000268857">
    <property type="component" value="Unassembled WGS sequence"/>
</dbReference>
<keyword evidence="2" id="KW-1185">Reference proteome</keyword>
<dbReference type="EMBL" id="RSCJ01000002">
    <property type="protein sequence ID" value="RUR85710.1"/>
    <property type="molecule type" value="Genomic_DNA"/>
</dbReference>
<dbReference type="InterPro" id="IPR054053">
    <property type="entry name" value="DUF6887"/>
</dbReference>